<feature type="transmembrane region" description="Helical" evidence="6">
    <location>
        <begin position="124"/>
        <end position="151"/>
    </location>
</feature>
<evidence type="ECO:0000256" key="6">
    <source>
        <dbReference type="SAM" id="Phobius"/>
    </source>
</evidence>
<evidence type="ECO:0000256" key="4">
    <source>
        <dbReference type="ARBA" id="ARBA00023136"/>
    </source>
</evidence>
<feature type="transmembrane region" description="Helical" evidence="6">
    <location>
        <begin position="171"/>
        <end position="192"/>
    </location>
</feature>
<dbReference type="PANTHER" id="PTHR33048">
    <property type="entry name" value="PTH11-LIKE INTEGRAL MEMBRANE PROTEIN (AFU_ORTHOLOGUE AFUA_5G11245)"/>
    <property type="match status" value="1"/>
</dbReference>
<comment type="subcellular location">
    <subcellularLocation>
        <location evidence="1">Membrane</location>
        <topology evidence="1">Multi-pass membrane protein</topology>
    </subcellularLocation>
</comment>
<name>A0A8T9BGE7_9HELO</name>
<evidence type="ECO:0000256" key="5">
    <source>
        <dbReference type="ARBA" id="ARBA00038359"/>
    </source>
</evidence>
<feature type="transmembrane region" description="Helical" evidence="6">
    <location>
        <begin position="15"/>
        <end position="36"/>
    </location>
</feature>
<evidence type="ECO:0000313" key="8">
    <source>
        <dbReference type="EMBL" id="TVY17342.1"/>
    </source>
</evidence>
<comment type="caution">
    <text evidence="8">The sequence shown here is derived from an EMBL/GenBank/DDBJ whole genome shotgun (WGS) entry which is preliminary data.</text>
</comment>
<feature type="transmembrane region" description="Helical" evidence="6">
    <location>
        <begin position="48"/>
        <end position="66"/>
    </location>
</feature>
<evidence type="ECO:0000256" key="1">
    <source>
        <dbReference type="ARBA" id="ARBA00004141"/>
    </source>
</evidence>
<feature type="non-terminal residue" evidence="8">
    <location>
        <position position="1"/>
    </location>
</feature>
<dbReference type="OrthoDB" id="5401779at2759"/>
<proteinExistence type="inferred from homology"/>
<dbReference type="InterPro" id="IPR049326">
    <property type="entry name" value="Rhodopsin_dom_fungi"/>
</dbReference>
<evidence type="ECO:0000259" key="7">
    <source>
        <dbReference type="Pfam" id="PF20684"/>
    </source>
</evidence>
<dbReference type="EMBL" id="QGMF01000265">
    <property type="protein sequence ID" value="TVY17342.1"/>
    <property type="molecule type" value="Genomic_DNA"/>
</dbReference>
<dbReference type="PANTHER" id="PTHR33048:SF57">
    <property type="entry name" value="INTEGRAL MEMBRANE PROTEIN-RELATED"/>
    <property type="match status" value="1"/>
</dbReference>
<keyword evidence="9" id="KW-1185">Reference proteome</keyword>
<evidence type="ECO:0000313" key="9">
    <source>
        <dbReference type="Proteomes" id="UP000469559"/>
    </source>
</evidence>
<keyword evidence="4 6" id="KW-0472">Membrane</keyword>
<evidence type="ECO:0000256" key="3">
    <source>
        <dbReference type="ARBA" id="ARBA00022989"/>
    </source>
</evidence>
<dbReference type="Proteomes" id="UP000469559">
    <property type="component" value="Unassembled WGS sequence"/>
</dbReference>
<dbReference type="GO" id="GO:0016020">
    <property type="term" value="C:membrane"/>
    <property type="evidence" value="ECO:0007669"/>
    <property type="project" value="UniProtKB-SubCell"/>
</dbReference>
<evidence type="ECO:0000256" key="2">
    <source>
        <dbReference type="ARBA" id="ARBA00022692"/>
    </source>
</evidence>
<organism evidence="8 9">
    <name type="scientific">Lachnellula arida</name>
    <dbReference type="NCBI Taxonomy" id="1316785"/>
    <lineage>
        <taxon>Eukaryota</taxon>
        <taxon>Fungi</taxon>
        <taxon>Dikarya</taxon>
        <taxon>Ascomycota</taxon>
        <taxon>Pezizomycotina</taxon>
        <taxon>Leotiomycetes</taxon>
        <taxon>Helotiales</taxon>
        <taxon>Lachnaceae</taxon>
        <taxon>Lachnellula</taxon>
    </lineage>
</organism>
<feature type="domain" description="Rhodopsin" evidence="7">
    <location>
        <begin position="36"/>
        <end position="265"/>
    </location>
</feature>
<sequence length="366" mass="39973">MEAQIHHGPLALRSAGVAIIAVHALFLVLTTTALALRAWSKRLNAAPYHLEDYLVIVALMVFYGYTACSITGEQAFTAFSYANVRFKTSLANEFTYAVGIGLVKVSVCLLLARIFSVRRFKQLAWVVMGCCIAWAIMTILIGFLICTPLAFNWDHTILHGHCGNQNVGYAFVGIIDILTDLCIILLPQHMIWKLHLPKANKIALGLLFALGSLTIVLSVLRVIVLLNVDFSDFSFTIKNTEIWTIAEFGTSIIVSCGPVVRPAFEKIFPSTATRLKYGRGSKTRGKLSDNSNNRHISSNAGFTVLDDSEIPLKPLSSLAGTGLHSAAQVTTSVIAGSSEATPKCDFPLHQNTTTMDDHRFDRGGIM</sequence>
<comment type="similarity">
    <text evidence="5">Belongs to the SAT4 family.</text>
</comment>
<gene>
    <name evidence="8" type="primary">SAT4_1</name>
    <name evidence="8" type="ORF">LARI1_G003455</name>
</gene>
<reference evidence="8 9" key="1">
    <citation type="submission" date="2018-05" db="EMBL/GenBank/DDBJ databases">
        <title>Whole genome sequencing for identification of molecular markers to develop diagnostic detection tools for the regulated plant pathogen Lachnellula willkommii.</title>
        <authorList>
            <person name="Giroux E."/>
            <person name="Bilodeau G."/>
        </authorList>
    </citation>
    <scope>NUCLEOTIDE SEQUENCE [LARGE SCALE GENOMIC DNA]</scope>
    <source>
        <strain evidence="8 9">CBS 203.66</strain>
    </source>
</reference>
<dbReference type="Pfam" id="PF20684">
    <property type="entry name" value="Fung_rhodopsin"/>
    <property type="match status" value="1"/>
</dbReference>
<dbReference type="AlphaFoldDB" id="A0A8T9BGE7"/>
<feature type="transmembrane region" description="Helical" evidence="6">
    <location>
        <begin position="204"/>
        <end position="226"/>
    </location>
</feature>
<keyword evidence="3 6" id="KW-1133">Transmembrane helix</keyword>
<keyword evidence="2 6" id="KW-0812">Transmembrane</keyword>
<feature type="transmembrane region" description="Helical" evidence="6">
    <location>
        <begin position="94"/>
        <end position="112"/>
    </location>
</feature>
<accession>A0A8T9BGE7</accession>
<protein>
    <submittedName>
        <fullName evidence="8">Satratoxin biosynthesis SC1 cluster protein 4</fullName>
    </submittedName>
</protein>
<dbReference type="InterPro" id="IPR052337">
    <property type="entry name" value="SAT4-like"/>
</dbReference>